<dbReference type="InParanoid" id="A0A0C3PFA7"/>
<dbReference type="HOGENOM" id="CLU_2441767_0_0_1"/>
<reference evidence="2 3" key="1">
    <citation type="submission" date="2014-04" db="EMBL/GenBank/DDBJ databases">
        <authorList>
            <consortium name="DOE Joint Genome Institute"/>
            <person name="Kuo A."/>
            <person name="Kohler A."/>
            <person name="Costa M.D."/>
            <person name="Nagy L.G."/>
            <person name="Floudas D."/>
            <person name="Copeland A."/>
            <person name="Barry K.W."/>
            <person name="Cichocki N."/>
            <person name="Veneault-Fourrey C."/>
            <person name="LaButti K."/>
            <person name="Lindquist E.A."/>
            <person name="Lipzen A."/>
            <person name="Lundell T."/>
            <person name="Morin E."/>
            <person name="Murat C."/>
            <person name="Sun H."/>
            <person name="Tunlid A."/>
            <person name="Henrissat B."/>
            <person name="Grigoriev I.V."/>
            <person name="Hibbett D.S."/>
            <person name="Martin F."/>
            <person name="Nordberg H.P."/>
            <person name="Cantor M.N."/>
            <person name="Hua S.X."/>
        </authorList>
    </citation>
    <scope>NUCLEOTIDE SEQUENCE [LARGE SCALE GENOMIC DNA]</scope>
    <source>
        <strain evidence="2 3">Marx 270</strain>
    </source>
</reference>
<dbReference type="AlphaFoldDB" id="A0A0C3PFA7"/>
<gene>
    <name evidence="2" type="ORF">M404DRAFT_993557</name>
</gene>
<accession>A0A0C3PFA7</accession>
<evidence type="ECO:0000256" key="1">
    <source>
        <dbReference type="SAM" id="MobiDB-lite"/>
    </source>
</evidence>
<sequence length="90" mass="10111">MPPPEIQNLADRLLGGLPQISTPLPDVNCLPVQGNLRIEPFRRFVSITTFNYHSMSREPDQNENLEAARWQVPSAPHGPWTDTAGPPFQH</sequence>
<evidence type="ECO:0000313" key="2">
    <source>
        <dbReference type="EMBL" id="KIO12565.1"/>
    </source>
</evidence>
<evidence type="ECO:0000313" key="3">
    <source>
        <dbReference type="Proteomes" id="UP000054217"/>
    </source>
</evidence>
<organism evidence="2 3">
    <name type="scientific">Pisolithus tinctorius Marx 270</name>
    <dbReference type="NCBI Taxonomy" id="870435"/>
    <lineage>
        <taxon>Eukaryota</taxon>
        <taxon>Fungi</taxon>
        <taxon>Dikarya</taxon>
        <taxon>Basidiomycota</taxon>
        <taxon>Agaricomycotina</taxon>
        <taxon>Agaricomycetes</taxon>
        <taxon>Agaricomycetidae</taxon>
        <taxon>Boletales</taxon>
        <taxon>Sclerodermatineae</taxon>
        <taxon>Pisolithaceae</taxon>
        <taxon>Pisolithus</taxon>
    </lineage>
</organism>
<protein>
    <submittedName>
        <fullName evidence="2">Uncharacterized protein</fullName>
    </submittedName>
</protein>
<reference evidence="3" key="2">
    <citation type="submission" date="2015-01" db="EMBL/GenBank/DDBJ databases">
        <title>Evolutionary Origins and Diversification of the Mycorrhizal Mutualists.</title>
        <authorList>
            <consortium name="DOE Joint Genome Institute"/>
            <consortium name="Mycorrhizal Genomics Consortium"/>
            <person name="Kohler A."/>
            <person name="Kuo A."/>
            <person name="Nagy L.G."/>
            <person name="Floudas D."/>
            <person name="Copeland A."/>
            <person name="Barry K.W."/>
            <person name="Cichocki N."/>
            <person name="Veneault-Fourrey C."/>
            <person name="LaButti K."/>
            <person name="Lindquist E.A."/>
            <person name="Lipzen A."/>
            <person name="Lundell T."/>
            <person name="Morin E."/>
            <person name="Murat C."/>
            <person name="Riley R."/>
            <person name="Ohm R."/>
            <person name="Sun H."/>
            <person name="Tunlid A."/>
            <person name="Henrissat B."/>
            <person name="Grigoriev I.V."/>
            <person name="Hibbett D.S."/>
            <person name="Martin F."/>
        </authorList>
    </citation>
    <scope>NUCLEOTIDE SEQUENCE [LARGE SCALE GENOMIC DNA]</scope>
    <source>
        <strain evidence="3">Marx 270</strain>
    </source>
</reference>
<keyword evidence="3" id="KW-1185">Reference proteome</keyword>
<dbReference type="EMBL" id="KN831947">
    <property type="protein sequence ID" value="KIO12565.1"/>
    <property type="molecule type" value="Genomic_DNA"/>
</dbReference>
<name>A0A0C3PFA7_PISTI</name>
<dbReference type="Proteomes" id="UP000054217">
    <property type="component" value="Unassembled WGS sequence"/>
</dbReference>
<proteinExistence type="predicted"/>
<feature type="region of interest" description="Disordered" evidence="1">
    <location>
        <begin position="55"/>
        <end position="90"/>
    </location>
</feature>